<dbReference type="InterPro" id="IPR000783">
    <property type="entry name" value="RNA_pol_subH/Rpb5_C"/>
</dbReference>
<sequence length="226" mass="26575">MSEQLYLARKTIIEMLEDRGYKNKFIKNYAYSIFNEMYKSFTNYSGVFDLEASNNESHKTIVKFIKTINSKSPNDMGIRDPSQSTAAKKEILDIYSFIKDTFLLKKGDTVIFIICYGDGLHDVHKNLDKRDEDLQIFHMNRLISNITRHVLVPKHELLNKDEKLEIKKEFKLPSLDKLPHILDTDPIAKYYNMRHGDVCKIYRPSKNAGLHICYRYCHEDYSSDIF</sequence>
<dbReference type="PIRSF" id="PIRSF000747">
    <property type="entry name" value="RPB5"/>
    <property type="match status" value="1"/>
</dbReference>
<dbReference type="Gene3D" id="3.90.940.20">
    <property type="entry name" value="RPB5-like RNA polymerase subunit"/>
    <property type="match status" value="1"/>
</dbReference>
<evidence type="ECO:0000313" key="4">
    <source>
        <dbReference type="EMBL" id="QHT29029.1"/>
    </source>
</evidence>
<protein>
    <recommendedName>
        <fullName evidence="3">RNA polymerase subunit H/Rpb5 C-terminal domain-containing protein</fullName>
    </recommendedName>
</protein>
<dbReference type="PANTHER" id="PTHR10535:SF0">
    <property type="entry name" value="DNA-DIRECTED RNA POLYMERASES I, II, AND III SUBUNIT RPABC1"/>
    <property type="match status" value="1"/>
</dbReference>
<reference evidence="4" key="1">
    <citation type="journal article" date="2020" name="Nature">
        <title>Giant virus diversity and host interactions through global metagenomics.</title>
        <authorList>
            <person name="Schulz F."/>
            <person name="Roux S."/>
            <person name="Paez-Espino D."/>
            <person name="Jungbluth S."/>
            <person name="Walsh D.A."/>
            <person name="Denef V.J."/>
            <person name="McMahon K.D."/>
            <person name="Konstantinidis K.T."/>
            <person name="Eloe-Fadrosh E.A."/>
            <person name="Kyrpides N.C."/>
            <person name="Woyke T."/>
        </authorList>
    </citation>
    <scope>NUCLEOTIDE SEQUENCE</scope>
    <source>
        <strain evidence="4">GVMAG-M-3300001351-8</strain>
    </source>
</reference>
<dbReference type="AlphaFoldDB" id="A0A6C0EL61"/>
<dbReference type="Gene3D" id="3.40.1340.10">
    <property type="entry name" value="RNA polymerase, Rpb5, N-terminal domain"/>
    <property type="match status" value="1"/>
</dbReference>
<comment type="similarity">
    <text evidence="2">Belongs to the archaeal Rpo5/eukaryotic RPB5 RNA polymerase subunit family.</text>
</comment>
<name>A0A6C0EL61_9ZZZZ</name>
<dbReference type="GO" id="GO:0003899">
    <property type="term" value="F:DNA-directed RNA polymerase activity"/>
    <property type="evidence" value="ECO:0007669"/>
    <property type="project" value="InterPro"/>
</dbReference>
<dbReference type="EMBL" id="MN738867">
    <property type="protein sequence ID" value="QHT29029.1"/>
    <property type="molecule type" value="Genomic_DNA"/>
</dbReference>
<dbReference type="InterPro" id="IPR020608">
    <property type="entry name" value="RNA_pol_subH/Rpb5_CS"/>
</dbReference>
<dbReference type="GO" id="GO:0006366">
    <property type="term" value="P:transcription by RNA polymerase II"/>
    <property type="evidence" value="ECO:0007669"/>
    <property type="project" value="TreeGrafter"/>
</dbReference>
<dbReference type="SUPFAM" id="SSF55287">
    <property type="entry name" value="RPB5-like RNA polymerase subunit"/>
    <property type="match status" value="1"/>
</dbReference>
<dbReference type="GO" id="GO:0005665">
    <property type="term" value="C:RNA polymerase II, core complex"/>
    <property type="evidence" value="ECO:0007669"/>
    <property type="project" value="TreeGrafter"/>
</dbReference>
<dbReference type="InterPro" id="IPR035913">
    <property type="entry name" value="RPB5-like_sf"/>
</dbReference>
<accession>A0A6C0EL61</accession>
<keyword evidence="1" id="KW-0804">Transcription</keyword>
<dbReference type="GO" id="GO:0042797">
    <property type="term" value="P:tRNA transcription by RNA polymerase III"/>
    <property type="evidence" value="ECO:0007669"/>
    <property type="project" value="TreeGrafter"/>
</dbReference>
<dbReference type="PANTHER" id="PTHR10535">
    <property type="entry name" value="DNA-DIRECTED RNA POLYMERASES I, II, AND III SUBUNIT RPABC1"/>
    <property type="match status" value="1"/>
</dbReference>
<dbReference type="Pfam" id="PF01191">
    <property type="entry name" value="RNA_pol_Rpb5_C"/>
    <property type="match status" value="1"/>
</dbReference>
<dbReference type="InterPro" id="IPR036710">
    <property type="entry name" value="RNA_pol_Rpb5_N_sf"/>
</dbReference>
<evidence type="ECO:0000256" key="2">
    <source>
        <dbReference type="ARBA" id="ARBA00025765"/>
    </source>
</evidence>
<dbReference type="InterPro" id="IPR014381">
    <property type="entry name" value="Arch_Rpo5/euc_Rpb5"/>
</dbReference>
<dbReference type="GO" id="GO:0005736">
    <property type="term" value="C:RNA polymerase I complex"/>
    <property type="evidence" value="ECO:0007669"/>
    <property type="project" value="TreeGrafter"/>
</dbReference>
<feature type="domain" description="RNA polymerase subunit H/Rpb5 C-terminal" evidence="3">
    <location>
        <begin position="145"/>
        <end position="217"/>
    </location>
</feature>
<evidence type="ECO:0000256" key="1">
    <source>
        <dbReference type="ARBA" id="ARBA00023163"/>
    </source>
</evidence>
<proteinExistence type="inferred from homology"/>
<dbReference type="GO" id="GO:0005666">
    <property type="term" value="C:RNA polymerase III complex"/>
    <property type="evidence" value="ECO:0007669"/>
    <property type="project" value="TreeGrafter"/>
</dbReference>
<dbReference type="GO" id="GO:0003677">
    <property type="term" value="F:DNA binding"/>
    <property type="evidence" value="ECO:0007669"/>
    <property type="project" value="InterPro"/>
</dbReference>
<dbReference type="SUPFAM" id="SSF53036">
    <property type="entry name" value="Eukaryotic RPB5 N-terminal domain"/>
    <property type="match status" value="1"/>
</dbReference>
<organism evidence="4">
    <name type="scientific">viral metagenome</name>
    <dbReference type="NCBI Taxonomy" id="1070528"/>
    <lineage>
        <taxon>unclassified sequences</taxon>
        <taxon>metagenomes</taxon>
        <taxon>organismal metagenomes</taxon>
    </lineage>
</organism>
<evidence type="ECO:0000259" key="3">
    <source>
        <dbReference type="Pfam" id="PF01191"/>
    </source>
</evidence>
<dbReference type="PROSITE" id="PS01110">
    <property type="entry name" value="RNA_POL_H_23KD"/>
    <property type="match status" value="1"/>
</dbReference>
<dbReference type="GO" id="GO:0006362">
    <property type="term" value="P:transcription elongation by RNA polymerase I"/>
    <property type="evidence" value="ECO:0007669"/>
    <property type="project" value="TreeGrafter"/>
</dbReference>